<dbReference type="RefSeq" id="WP_371844351.1">
    <property type="nucleotide sequence ID" value="NZ_JBGMEL010000016.1"/>
</dbReference>
<dbReference type="SUPFAM" id="SSF55144">
    <property type="entry name" value="LigT-like"/>
    <property type="match status" value="1"/>
</dbReference>
<name>A0ABV4NR81_9GAMM</name>
<comment type="function">
    <text evidence="2">Hydrolyzes RNA 2',3'-cyclic phosphodiester to an RNA 2'-phosphomonoester.</text>
</comment>
<accession>A0ABV4NR81</accession>
<comment type="catalytic activity">
    <reaction evidence="2">
        <text>a 3'-end 2',3'-cyclophospho-ribonucleotide-RNA + H2O = a 3'-end 2'-phospho-ribonucleotide-RNA + H(+)</text>
        <dbReference type="Rhea" id="RHEA:11828"/>
        <dbReference type="Rhea" id="RHEA-COMP:10464"/>
        <dbReference type="Rhea" id="RHEA-COMP:17353"/>
        <dbReference type="ChEBI" id="CHEBI:15377"/>
        <dbReference type="ChEBI" id="CHEBI:15378"/>
        <dbReference type="ChEBI" id="CHEBI:83064"/>
        <dbReference type="ChEBI" id="CHEBI:173113"/>
        <dbReference type="EC" id="3.1.4.58"/>
    </reaction>
</comment>
<feature type="active site" description="Proton acceptor" evidence="2">
    <location>
        <position position="142"/>
    </location>
</feature>
<organism evidence="3 4">
    <name type="scientific">Microbulbifer echini</name>
    <dbReference type="NCBI Taxonomy" id="1529067"/>
    <lineage>
        <taxon>Bacteria</taxon>
        <taxon>Pseudomonadati</taxon>
        <taxon>Pseudomonadota</taxon>
        <taxon>Gammaproteobacteria</taxon>
        <taxon>Cellvibrionales</taxon>
        <taxon>Microbulbiferaceae</taxon>
        <taxon>Microbulbifer</taxon>
    </lineage>
</organism>
<comment type="caution">
    <text evidence="3">The sequence shown here is derived from an EMBL/GenBank/DDBJ whole genome shotgun (WGS) entry which is preliminary data.</text>
</comment>
<comment type="similarity">
    <text evidence="2">Belongs to the 2H phosphoesterase superfamily. ThpR family.</text>
</comment>
<dbReference type="InterPro" id="IPR004175">
    <property type="entry name" value="RNA_CPDase"/>
</dbReference>
<feature type="short sequence motif" description="HXTX 2" evidence="2">
    <location>
        <begin position="142"/>
        <end position="145"/>
    </location>
</feature>
<dbReference type="EMBL" id="JBGMEL010000016">
    <property type="protein sequence ID" value="MFA0791916.1"/>
    <property type="molecule type" value="Genomic_DNA"/>
</dbReference>
<dbReference type="EC" id="3.1.4.58" evidence="2"/>
<evidence type="ECO:0000256" key="1">
    <source>
        <dbReference type="ARBA" id="ARBA00022801"/>
    </source>
</evidence>
<protein>
    <recommendedName>
        <fullName evidence="2">RNA 2',3'-cyclic phosphodiesterase</fullName>
        <shortName evidence="2">RNA 2',3'-CPDase</shortName>
        <ecNumber evidence="2">3.1.4.58</ecNumber>
    </recommendedName>
</protein>
<dbReference type="HAMAP" id="MF_01940">
    <property type="entry name" value="RNA_CPDase"/>
    <property type="match status" value="1"/>
</dbReference>
<keyword evidence="4" id="KW-1185">Reference proteome</keyword>
<dbReference type="NCBIfam" id="TIGR02258">
    <property type="entry name" value="2_5_ligase"/>
    <property type="match status" value="1"/>
</dbReference>
<sequence length="194" mass="22325">MQKEEKLSGQTTPRLFIGVRPDKKTQEFLDNLIKHYQKQLENIKSDHLRWTTPANRHLTLAFLGNTPRKIIPPLRQGLIALAQKKPRFQGLIYSLNPFPRLNPKALVVELATNPSLLELHQNCNRIIGELGITPEKRTYRPHITLARSKEGFEQSSPFRLDFSISVENITLYESTPEPQSSHYHPLLEAALCER</sequence>
<feature type="active site" description="Proton donor" evidence="2">
    <location>
        <position position="57"/>
    </location>
</feature>
<dbReference type="Proteomes" id="UP001569414">
    <property type="component" value="Unassembled WGS sequence"/>
</dbReference>
<dbReference type="PANTHER" id="PTHR35561:SF1">
    <property type="entry name" value="RNA 2',3'-CYCLIC PHOSPHODIESTERASE"/>
    <property type="match status" value="1"/>
</dbReference>
<reference evidence="3 4" key="1">
    <citation type="submission" date="2024-08" db="EMBL/GenBank/DDBJ databases">
        <authorList>
            <person name="Ishaq N."/>
        </authorList>
    </citation>
    <scope>NUCLEOTIDE SEQUENCE [LARGE SCALE GENOMIC DNA]</scope>
    <source>
        <strain evidence="3 4">JCM 30400</strain>
    </source>
</reference>
<feature type="short sequence motif" description="HXTX 1" evidence="2">
    <location>
        <begin position="57"/>
        <end position="60"/>
    </location>
</feature>
<evidence type="ECO:0000256" key="2">
    <source>
        <dbReference type="HAMAP-Rule" id="MF_01940"/>
    </source>
</evidence>
<dbReference type="Gene3D" id="3.90.1140.10">
    <property type="entry name" value="Cyclic phosphodiesterase"/>
    <property type="match status" value="1"/>
</dbReference>
<gene>
    <name evidence="3" type="primary">thpR</name>
    <name evidence="3" type="ORF">ACCI51_15305</name>
</gene>
<dbReference type="PANTHER" id="PTHR35561">
    <property type="entry name" value="RNA 2',3'-CYCLIC PHOSPHODIESTERASE"/>
    <property type="match status" value="1"/>
</dbReference>
<dbReference type="InterPro" id="IPR009097">
    <property type="entry name" value="Cyclic_Pdiesterase"/>
</dbReference>
<evidence type="ECO:0000313" key="4">
    <source>
        <dbReference type="Proteomes" id="UP001569414"/>
    </source>
</evidence>
<keyword evidence="1 2" id="KW-0378">Hydrolase</keyword>
<proteinExistence type="inferred from homology"/>
<evidence type="ECO:0000313" key="3">
    <source>
        <dbReference type="EMBL" id="MFA0791916.1"/>
    </source>
</evidence>
<dbReference type="Pfam" id="PF13563">
    <property type="entry name" value="2_5_RNA_ligase2"/>
    <property type="match status" value="1"/>
</dbReference>